<dbReference type="AlphaFoldDB" id="A0A4V5LSA1"/>
<organism evidence="3 4">
    <name type="scientific">Cohnella pontilimi</name>
    <dbReference type="NCBI Taxonomy" id="2564100"/>
    <lineage>
        <taxon>Bacteria</taxon>
        <taxon>Bacillati</taxon>
        <taxon>Bacillota</taxon>
        <taxon>Bacilli</taxon>
        <taxon>Bacillales</taxon>
        <taxon>Paenibacillaceae</taxon>
        <taxon>Cohnella</taxon>
    </lineage>
</organism>
<accession>A0A4V5LSA1</accession>
<evidence type="ECO:0000259" key="2">
    <source>
        <dbReference type="Pfam" id="PF00350"/>
    </source>
</evidence>
<keyword evidence="1" id="KW-1133">Transmembrane helix</keyword>
<dbReference type="OrthoDB" id="9816479at2"/>
<evidence type="ECO:0000313" key="4">
    <source>
        <dbReference type="Proteomes" id="UP000309673"/>
    </source>
</evidence>
<keyword evidence="4" id="KW-1185">Reference proteome</keyword>
<keyword evidence="1" id="KW-0812">Transmembrane</keyword>
<feature type="transmembrane region" description="Helical" evidence="1">
    <location>
        <begin position="468"/>
        <end position="489"/>
    </location>
</feature>
<reference evidence="3 4" key="1">
    <citation type="submission" date="2019-04" db="EMBL/GenBank/DDBJ databases">
        <title>Cohnella sp. nov., isolated from soil.</title>
        <authorList>
            <person name="Kim W."/>
        </authorList>
    </citation>
    <scope>NUCLEOTIDE SEQUENCE [LARGE SCALE GENOMIC DNA]</scope>
    <source>
        <strain evidence="3 4">CAU 1483</strain>
    </source>
</reference>
<dbReference type="InterPro" id="IPR045063">
    <property type="entry name" value="Dynamin_N"/>
</dbReference>
<dbReference type="RefSeq" id="WP_136777474.1">
    <property type="nucleotide sequence ID" value="NZ_SUPK01000004.1"/>
</dbReference>
<sequence length="594" mass="67357">MIPARDSTLVEWVGEFRNSTEKLLPDSSALAKMRELFEDMEQDYYTIVVAGEFKHGKSTFVNALLGEQIMPSDVTPTTATLNAVFYGSQPQVHVLKTDGGTEIHELTSGILERYTANADFNPDEIHHLKIFYPSSLLENRIVLVDTPGVNDLNQHRAAITHRFIPRADIIILMLSMTAPLNGTEQSFIQQYLLRHGTDHILFAANFSDRIDEEEEEETMELLRRRLERITGNPNPLLFKLSARDALAGRLQSKEELILTSGIQAVEEAIRSKLIDGEKAKAKVAGRKWRFQLALQELMQEIEAALALSEESMEGLQAHLDNIGIWKSRQAQWEEQLIEYIRQHEDEIAFMALKSFDFFGEKLRAEAEQRVQFYQGSDIKGLTESQLPMLIRLEFSHWLDQNTDAIQQLLLELEKAVSAGLMQSFRESVQIRGYREVRINVDLTDTLNVNGGGNPHVKAGLLVGGASSIALMLGGTFLIPIIGMAGLPFLQHKMAEKKLESMKPDVILALNSHLDTVYDKTRVAIRSYIAQAVYEIHRQSIEEFNRLIRGMESAVQNELSMKRNAAEREHHFQKELKELLGKAFQSIETLKEDYV</sequence>
<dbReference type="Pfam" id="PF00350">
    <property type="entry name" value="Dynamin_N"/>
    <property type="match status" value="1"/>
</dbReference>
<dbReference type="SUPFAM" id="SSF52540">
    <property type="entry name" value="P-loop containing nucleoside triphosphate hydrolases"/>
    <property type="match status" value="1"/>
</dbReference>
<evidence type="ECO:0000313" key="3">
    <source>
        <dbReference type="EMBL" id="TJY42219.1"/>
    </source>
</evidence>
<dbReference type="CDD" id="cd09912">
    <property type="entry name" value="DLP_2"/>
    <property type="match status" value="1"/>
</dbReference>
<dbReference type="EMBL" id="SUPK01000004">
    <property type="protein sequence ID" value="TJY42219.1"/>
    <property type="molecule type" value="Genomic_DNA"/>
</dbReference>
<evidence type="ECO:0000256" key="1">
    <source>
        <dbReference type="SAM" id="Phobius"/>
    </source>
</evidence>
<gene>
    <name evidence="3" type="ORF">E5161_09420</name>
</gene>
<protein>
    <recommendedName>
        <fullName evidence="2">Dynamin N-terminal domain-containing protein</fullName>
    </recommendedName>
</protein>
<dbReference type="Proteomes" id="UP000309673">
    <property type="component" value="Unassembled WGS sequence"/>
</dbReference>
<dbReference type="InterPro" id="IPR051943">
    <property type="entry name" value="TRAFAC_Dynamin-like_GTPase"/>
</dbReference>
<comment type="caution">
    <text evidence="3">The sequence shown here is derived from an EMBL/GenBank/DDBJ whole genome shotgun (WGS) entry which is preliminary data.</text>
</comment>
<dbReference type="PANTHER" id="PTHR43681:SF1">
    <property type="entry name" value="SARCALUMENIN"/>
    <property type="match status" value="1"/>
</dbReference>
<name>A0A4V5LSA1_9BACL</name>
<keyword evidence="1" id="KW-0472">Membrane</keyword>
<dbReference type="Gene3D" id="3.40.50.300">
    <property type="entry name" value="P-loop containing nucleotide triphosphate hydrolases"/>
    <property type="match status" value="1"/>
</dbReference>
<dbReference type="PANTHER" id="PTHR43681">
    <property type="entry name" value="TRANSMEMBRANE GTPASE FZO"/>
    <property type="match status" value="1"/>
</dbReference>
<dbReference type="InterPro" id="IPR027417">
    <property type="entry name" value="P-loop_NTPase"/>
</dbReference>
<proteinExistence type="predicted"/>
<feature type="domain" description="Dynamin N-terminal" evidence="2">
    <location>
        <begin position="47"/>
        <end position="198"/>
    </location>
</feature>